<feature type="compositionally biased region" description="Polar residues" evidence="1">
    <location>
        <begin position="14"/>
        <end position="25"/>
    </location>
</feature>
<evidence type="ECO:0000256" key="1">
    <source>
        <dbReference type="SAM" id="MobiDB-lite"/>
    </source>
</evidence>
<proteinExistence type="predicted"/>
<dbReference type="AlphaFoldDB" id="A0A8C3FRI6"/>
<accession>A0A8C3FRI6</accession>
<organism evidence="2 3">
    <name type="scientific">Chrysemys picta bellii</name>
    <name type="common">Western painted turtle</name>
    <name type="synonym">Emys bellii</name>
    <dbReference type="NCBI Taxonomy" id="8478"/>
    <lineage>
        <taxon>Eukaryota</taxon>
        <taxon>Metazoa</taxon>
        <taxon>Chordata</taxon>
        <taxon>Craniata</taxon>
        <taxon>Vertebrata</taxon>
        <taxon>Euteleostomi</taxon>
        <taxon>Archelosauria</taxon>
        <taxon>Testudinata</taxon>
        <taxon>Testudines</taxon>
        <taxon>Cryptodira</taxon>
        <taxon>Durocryptodira</taxon>
        <taxon>Testudinoidea</taxon>
        <taxon>Emydidae</taxon>
        <taxon>Chrysemys</taxon>
    </lineage>
</organism>
<reference evidence="2" key="2">
    <citation type="submission" date="2025-09" db="UniProtKB">
        <authorList>
            <consortium name="Ensembl"/>
        </authorList>
    </citation>
    <scope>IDENTIFICATION</scope>
</reference>
<name>A0A8C3FRI6_CHRPI</name>
<reference evidence="2" key="1">
    <citation type="submission" date="2025-08" db="UniProtKB">
        <authorList>
            <consortium name="Ensembl"/>
        </authorList>
    </citation>
    <scope>IDENTIFICATION</scope>
</reference>
<protein>
    <submittedName>
        <fullName evidence="2">Uncharacterized protein</fullName>
    </submittedName>
</protein>
<dbReference type="Ensembl" id="ENSCPBT00000015153.1">
    <property type="protein sequence ID" value="ENSCPBP00000012736.1"/>
    <property type="gene ID" value="ENSCPBG00000009591.1"/>
</dbReference>
<dbReference type="Proteomes" id="UP000694380">
    <property type="component" value="Unplaced"/>
</dbReference>
<evidence type="ECO:0000313" key="3">
    <source>
        <dbReference type="Proteomes" id="UP000694380"/>
    </source>
</evidence>
<evidence type="ECO:0000313" key="2">
    <source>
        <dbReference type="Ensembl" id="ENSCPBP00000012736.1"/>
    </source>
</evidence>
<keyword evidence="3" id="KW-1185">Reference proteome</keyword>
<feature type="region of interest" description="Disordered" evidence="1">
    <location>
        <begin position="1"/>
        <end position="27"/>
    </location>
</feature>
<sequence>MCGRLTLGGAPMQLASSQPETTPPITVSRRPLYHNMRSTALDGLRRLGFNSQLCHRASADLLFYVPQFSICKMGTIQLSFSPILSHLKKKGMKFV</sequence>